<dbReference type="HAMAP" id="MF_00787">
    <property type="entry name" value="CbiD"/>
    <property type="match status" value="1"/>
</dbReference>
<feature type="chain" id="PRO_5046904829" description="Cobalt-precorrin-5B C(1)-methyltransferase" evidence="6">
    <location>
        <begin position="27"/>
        <end position="367"/>
    </location>
</feature>
<name>A0ABU3NY77_9FIRM</name>
<evidence type="ECO:0000313" key="8">
    <source>
        <dbReference type="Proteomes" id="UP001254848"/>
    </source>
</evidence>
<keyword evidence="8" id="KW-1185">Reference proteome</keyword>
<evidence type="ECO:0000256" key="1">
    <source>
        <dbReference type="ARBA" id="ARBA00022573"/>
    </source>
</evidence>
<dbReference type="InterPro" id="IPR002748">
    <property type="entry name" value="CbiD"/>
</dbReference>
<dbReference type="EMBL" id="JAUOZS010000001">
    <property type="protein sequence ID" value="MDT8901751.1"/>
    <property type="molecule type" value="Genomic_DNA"/>
</dbReference>
<comment type="function">
    <text evidence="5">Catalyzes the methylation of C-1 in cobalt-precorrin-5B to form cobalt-precorrin-6A.</text>
</comment>
<protein>
    <recommendedName>
        <fullName evidence="5">Cobalt-precorrin-5B C(1)-methyltransferase</fullName>
        <ecNumber evidence="5">2.1.1.195</ecNumber>
    </recommendedName>
    <alternativeName>
        <fullName evidence="5">Cobalt-precorrin-6A synthase</fullName>
    </alternativeName>
</protein>
<dbReference type="GO" id="GO:0008168">
    <property type="term" value="F:methyltransferase activity"/>
    <property type="evidence" value="ECO:0007669"/>
    <property type="project" value="UniProtKB-KW"/>
</dbReference>
<comment type="similarity">
    <text evidence="5">Belongs to the CbiD family.</text>
</comment>
<evidence type="ECO:0000256" key="3">
    <source>
        <dbReference type="ARBA" id="ARBA00022679"/>
    </source>
</evidence>
<sequence>MSSKTLRRGITTGTCAAAAAKAAVLAALGRPALTVEVATPQGNLIPVGVAASRAIDGGGSAAVVKDAGDDPDVTDGVTVAVDVVITADEAIVILAGEGVGTVTKPGLAMPVGQPAVNPGPRLMIETALRDVLPAGRGAVATIAIPGGRELAARTLNPALGIEGGLSVIGTTGIVEPMSEEAWKTSLTPQLSVVKALGHDTAVFVPGKIGQDIAINKCRLPADRVVQTSNFVGHMLESAADQGLRQILLFGHLGKIVKVAAGIFHTHSRMADARLETLAAYAAAEGAPREAVEEILACVTTEAAVEVIGRYPVGGVWRRLAAQASSRAARFVHGRLTVGTAIVTLKGDILGRDDQADKIGGTLGWIIK</sequence>
<comment type="pathway">
    <text evidence="5">Cofactor biosynthesis; adenosylcobalamin biosynthesis; cob(II)yrinate a,c-diamide from sirohydrochlorin (anaerobic route): step 6/10.</text>
</comment>
<gene>
    <name evidence="5 7" type="primary">cbiD</name>
    <name evidence="7" type="ORF">Q4T40_10890</name>
</gene>
<evidence type="ECO:0000256" key="6">
    <source>
        <dbReference type="SAM" id="SignalP"/>
    </source>
</evidence>
<keyword evidence="2 5" id="KW-0489">Methyltransferase</keyword>
<feature type="signal peptide" evidence="6">
    <location>
        <begin position="1"/>
        <end position="26"/>
    </location>
</feature>
<dbReference type="Pfam" id="PF01888">
    <property type="entry name" value="CbiD"/>
    <property type="match status" value="1"/>
</dbReference>
<dbReference type="RefSeq" id="WP_413780255.1">
    <property type="nucleotide sequence ID" value="NZ_JAUOZS010000001.1"/>
</dbReference>
<dbReference type="NCBIfam" id="TIGR00312">
    <property type="entry name" value="cbiD"/>
    <property type="match status" value="1"/>
</dbReference>
<evidence type="ECO:0000313" key="7">
    <source>
        <dbReference type="EMBL" id="MDT8901751.1"/>
    </source>
</evidence>
<dbReference type="EC" id="2.1.1.195" evidence="5"/>
<dbReference type="Gene3D" id="3.30.2110.10">
    <property type="entry name" value="CbiD-like"/>
    <property type="match status" value="1"/>
</dbReference>
<dbReference type="Proteomes" id="UP001254848">
    <property type="component" value="Unassembled WGS sequence"/>
</dbReference>
<keyword evidence="1 5" id="KW-0169">Cobalamin biosynthesis</keyword>
<evidence type="ECO:0000256" key="4">
    <source>
        <dbReference type="ARBA" id="ARBA00022691"/>
    </source>
</evidence>
<dbReference type="GO" id="GO:0032259">
    <property type="term" value="P:methylation"/>
    <property type="evidence" value="ECO:0007669"/>
    <property type="project" value="UniProtKB-KW"/>
</dbReference>
<comment type="caution">
    <text evidence="7">The sequence shown here is derived from an EMBL/GenBank/DDBJ whole genome shotgun (WGS) entry which is preliminary data.</text>
</comment>
<accession>A0ABU3NY77</accession>
<keyword evidence="6" id="KW-0732">Signal</keyword>
<comment type="catalytic activity">
    <reaction evidence="5">
        <text>Co-precorrin-5B + S-adenosyl-L-methionine = Co-precorrin-6A + S-adenosyl-L-homocysteine</text>
        <dbReference type="Rhea" id="RHEA:26285"/>
        <dbReference type="ChEBI" id="CHEBI:57856"/>
        <dbReference type="ChEBI" id="CHEBI:59789"/>
        <dbReference type="ChEBI" id="CHEBI:60063"/>
        <dbReference type="ChEBI" id="CHEBI:60064"/>
        <dbReference type="EC" id="2.1.1.195"/>
    </reaction>
</comment>
<dbReference type="InterPro" id="IPR036074">
    <property type="entry name" value="CbiD_sf"/>
</dbReference>
<keyword evidence="3 5" id="KW-0808">Transferase</keyword>
<dbReference type="SUPFAM" id="SSF111342">
    <property type="entry name" value="CbiD-like"/>
    <property type="match status" value="1"/>
</dbReference>
<dbReference type="PANTHER" id="PTHR35863">
    <property type="entry name" value="COBALT-PRECORRIN-5B C(1)-METHYLTRANSFERASE"/>
    <property type="match status" value="1"/>
</dbReference>
<evidence type="ECO:0000256" key="5">
    <source>
        <dbReference type="HAMAP-Rule" id="MF_00787"/>
    </source>
</evidence>
<dbReference type="PIRSF" id="PIRSF026782">
    <property type="entry name" value="CbiD"/>
    <property type="match status" value="1"/>
</dbReference>
<reference evidence="7 8" key="1">
    <citation type="submission" date="2023-07" db="EMBL/GenBank/DDBJ databases">
        <title>The novel representative of Negativicutes class, Anaeroselena agilis gen. nov. sp. nov.</title>
        <authorList>
            <person name="Prokofeva M.I."/>
            <person name="Elcheninov A.G."/>
            <person name="Klyukina A."/>
            <person name="Kublanov I.V."/>
            <person name="Frolov E.N."/>
            <person name="Podosokorskaya O.A."/>
        </authorList>
    </citation>
    <scope>NUCLEOTIDE SEQUENCE [LARGE SCALE GENOMIC DNA]</scope>
    <source>
        <strain evidence="7 8">4137-cl</strain>
    </source>
</reference>
<keyword evidence="4 5" id="KW-0949">S-adenosyl-L-methionine</keyword>
<evidence type="ECO:0000256" key="2">
    <source>
        <dbReference type="ARBA" id="ARBA00022603"/>
    </source>
</evidence>
<organism evidence="7 8">
    <name type="scientific">Anaeroselena agilis</name>
    <dbReference type="NCBI Taxonomy" id="3063788"/>
    <lineage>
        <taxon>Bacteria</taxon>
        <taxon>Bacillati</taxon>
        <taxon>Bacillota</taxon>
        <taxon>Negativicutes</taxon>
        <taxon>Acetonemataceae</taxon>
        <taxon>Anaeroselena</taxon>
    </lineage>
</organism>
<dbReference type="PANTHER" id="PTHR35863:SF1">
    <property type="entry name" value="COBALT-PRECORRIN-5B C(1)-METHYLTRANSFERASE"/>
    <property type="match status" value="1"/>
</dbReference>
<proteinExistence type="inferred from homology"/>